<dbReference type="EMBL" id="JAODYH010000007">
    <property type="protein sequence ID" value="MCT9811768.1"/>
    <property type="molecule type" value="Genomic_DNA"/>
</dbReference>
<dbReference type="Pfam" id="PF00990">
    <property type="entry name" value="GGDEF"/>
    <property type="match status" value="1"/>
</dbReference>
<dbReference type="GO" id="GO:0052621">
    <property type="term" value="F:diguanylate cyclase activity"/>
    <property type="evidence" value="ECO:0007669"/>
    <property type="project" value="UniProtKB-EC"/>
</dbReference>
<keyword evidence="1" id="KW-0812">Transmembrane</keyword>
<dbReference type="PROSITE" id="PS50887">
    <property type="entry name" value="GGDEF"/>
    <property type="match status" value="1"/>
</dbReference>
<dbReference type="PANTHER" id="PTHR33121:SF23">
    <property type="entry name" value="CYCLIC DI-GMP PHOSPHODIESTERASE PDEB"/>
    <property type="match status" value="1"/>
</dbReference>
<comment type="caution">
    <text evidence="4">The sequence shown here is derived from an EMBL/GenBank/DDBJ whole genome shotgun (WGS) entry which is preliminary data.</text>
</comment>
<keyword evidence="5" id="KW-1185">Reference proteome</keyword>
<dbReference type="Proteomes" id="UP001525968">
    <property type="component" value="Unassembled WGS sequence"/>
</dbReference>
<dbReference type="EC" id="2.7.7.65" evidence="4"/>
<sequence length="659" mass="71546">MSLLKQLLLSVTLAILVILFGTLALSIESARQYLDGQLQSESENAASSLALSLSQSANQDPVIRELLMLALFDSGRFKSIEFTAPDGTSLFSRRQAEGKGQPGLAPAWFTRWLPLAPAQTVREVSDGWRQVGRLSIQVDSGYANDALWRSSSRMALLVLTAGAVWALFVVGLLNWFRRVLRDEISAQVRNIGSREGTEGLGPQPTKAPVDELTVVVRAIRDTRERVRATDQEQTARIESLELETNCDAVTGLPNRKYFVHELGRVLHGELGNAAAHGQVLLFRLHDLPGLNAGMTRTSVDQWLVLVGQRVLAVLVEQGQTTAQVARLNGSEFAVLLPGLLGPQAMQVVQQLRQALQALRMPLADGRCSRWSYALTDYSPSCRVSEVLTRLDQALMGGTGHDEVEFLANEGHKTLRSAVSQSQWQQLLSTALAAPDSLSLAVYRHVYAGSEGEHVLNEALLVLHAAEENALAGSLFMPVAVRLGLSAAFDLRAVALGLQWLRQHPDERLVLRVSLPSLAHADFLGQLQEVMHSDASDLVLPRLSLELDAHGLVAYPLEMRACCAAVAQAGASTGLRRLDQEPKALALLHTLALAYVKWGTHSNEEGLESPGGRYLLEAVVHTTQALGLRLYVTDDADGQEVALLRSQGAYVLVAQPSSAA</sequence>
<dbReference type="Gene3D" id="3.30.70.270">
    <property type="match status" value="1"/>
</dbReference>
<dbReference type="InterPro" id="IPR043128">
    <property type="entry name" value="Rev_trsase/Diguanyl_cyclase"/>
</dbReference>
<keyword evidence="1" id="KW-0472">Membrane</keyword>
<dbReference type="SMART" id="SM00267">
    <property type="entry name" value="GGDEF"/>
    <property type="match status" value="1"/>
</dbReference>
<gene>
    <name evidence="4" type="ORF">N0K08_14070</name>
</gene>
<evidence type="ECO:0000259" key="2">
    <source>
        <dbReference type="PROSITE" id="PS50883"/>
    </source>
</evidence>
<feature type="domain" description="EAL" evidence="2">
    <location>
        <begin position="420"/>
        <end position="659"/>
    </location>
</feature>
<keyword evidence="1" id="KW-1133">Transmembrane helix</keyword>
<dbReference type="InterPro" id="IPR042461">
    <property type="entry name" value="LapD_MoxY_peri_C"/>
</dbReference>
<keyword evidence="4" id="KW-0808">Transferase</keyword>
<dbReference type="Pfam" id="PF00563">
    <property type="entry name" value="EAL"/>
    <property type="match status" value="1"/>
</dbReference>
<dbReference type="SUPFAM" id="SSF55073">
    <property type="entry name" value="Nucleotide cyclase"/>
    <property type="match status" value="1"/>
</dbReference>
<organism evidence="4 5">
    <name type="scientific">Acidovorax bellezanensis</name>
    <dbReference type="NCBI Taxonomy" id="2976702"/>
    <lineage>
        <taxon>Bacteria</taxon>
        <taxon>Pseudomonadati</taxon>
        <taxon>Pseudomonadota</taxon>
        <taxon>Betaproteobacteria</taxon>
        <taxon>Burkholderiales</taxon>
        <taxon>Comamonadaceae</taxon>
        <taxon>Acidovorax</taxon>
    </lineage>
</organism>
<dbReference type="InterPro" id="IPR000160">
    <property type="entry name" value="GGDEF_dom"/>
</dbReference>
<dbReference type="InterPro" id="IPR029787">
    <property type="entry name" value="Nucleotide_cyclase"/>
</dbReference>
<protein>
    <submittedName>
        <fullName evidence="4">Diguanylate cyclase</fullName>
        <ecNumber evidence="4">2.7.7.65</ecNumber>
    </submittedName>
</protein>
<dbReference type="Gene3D" id="6.20.270.20">
    <property type="entry name" value="LapD/MoxY periplasmic domain"/>
    <property type="match status" value="1"/>
</dbReference>
<dbReference type="InterPro" id="IPR050706">
    <property type="entry name" value="Cyclic-di-GMP_PDE-like"/>
</dbReference>
<dbReference type="SUPFAM" id="SSF141868">
    <property type="entry name" value="EAL domain-like"/>
    <property type="match status" value="1"/>
</dbReference>
<dbReference type="Gene3D" id="3.20.20.450">
    <property type="entry name" value="EAL domain"/>
    <property type="match status" value="1"/>
</dbReference>
<dbReference type="InterPro" id="IPR032244">
    <property type="entry name" value="LapD_MoxY_N"/>
</dbReference>
<proteinExistence type="predicted"/>
<evidence type="ECO:0000259" key="3">
    <source>
        <dbReference type="PROSITE" id="PS50887"/>
    </source>
</evidence>
<name>A0ABT2PMU2_9BURK</name>
<dbReference type="PANTHER" id="PTHR33121">
    <property type="entry name" value="CYCLIC DI-GMP PHOSPHODIESTERASE PDEF"/>
    <property type="match status" value="1"/>
</dbReference>
<dbReference type="SMART" id="SM00052">
    <property type="entry name" value="EAL"/>
    <property type="match status" value="1"/>
</dbReference>
<dbReference type="InterPro" id="IPR035919">
    <property type="entry name" value="EAL_sf"/>
</dbReference>
<feature type="transmembrane region" description="Helical" evidence="1">
    <location>
        <begin position="154"/>
        <end position="176"/>
    </location>
</feature>
<accession>A0ABT2PMU2</accession>
<feature type="domain" description="GGDEF" evidence="3">
    <location>
        <begin position="275"/>
        <end position="408"/>
    </location>
</feature>
<keyword evidence="4" id="KW-0548">Nucleotidyltransferase</keyword>
<reference evidence="4 5" key="1">
    <citation type="submission" date="2022-09" db="EMBL/GenBank/DDBJ databases">
        <title>Draft genome of isolate Be4.</title>
        <authorList>
            <person name="Sanchez-Castro I."/>
            <person name="Martinez-Rodriguez P."/>
            <person name="Descostes M."/>
            <person name="Merroun M."/>
        </authorList>
    </citation>
    <scope>NUCLEOTIDE SEQUENCE [LARGE SCALE GENOMIC DNA]</scope>
    <source>
        <strain evidence="4 5">Be4</strain>
    </source>
</reference>
<dbReference type="Gene3D" id="3.30.110.200">
    <property type="match status" value="1"/>
</dbReference>
<evidence type="ECO:0000313" key="4">
    <source>
        <dbReference type="EMBL" id="MCT9811768.1"/>
    </source>
</evidence>
<evidence type="ECO:0000313" key="5">
    <source>
        <dbReference type="Proteomes" id="UP001525968"/>
    </source>
</evidence>
<dbReference type="PROSITE" id="PS50883">
    <property type="entry name" value="EAL"/>
    <property type="match status" value="1"/>
</dbReference>
<dbReference type="Pfam" id="PF16448">
    <property type="entry name" value="LapD_MoxY_N"/>
    <property type="match status" value="1"/>
</dbReference>
<dbReference type="InterPro" id="IPR001633">
    <property type="entry name" value="EAL_dom"/>
</dbReference>
<evidence type="ECO:0000256" key="1">
    <source>
        <dbReference type="SAM" id="Phobius"/>
    </source>
</evidence>
<dbReference type="RefSeq" id="WP_261501021.1">
    <property type="nucleotide sequence ID" value="NZ_JAODYH010000007.1"/>
</dbReference>